<dbReference type="GO" id="GO:0006304">
    <property type="term" value="P:DNA modification"/>
    <property type="evidence" value="ECO:0007669"/>
    <property type="project" value="InterPro"/>
</dbReference>
<dbReference type="GO" id="GO:0006298">
    <property type="term" value="P:mismatch repair"/>
    <property type="evidence" value="ECO:0007669"/>
    <property type="project" value="UniProtKB-UniRule"/>
</dbReference>
<evidence type="ECO:0000256" key="3">
    <source>
        <dbReference type="ARBA" id="ARBA00022759"/>
    </source>
</evidence>
<evidence type="ECO:0000313" key="10">
    <source>
        <dbReference type="EMBL" id="VEH85131.1"/>
    </source>
</evidence>
<evidence type="ECO:0000256" key="6">
    <source>
        <dbReference type="ARBA" id="ARBA00023204"/>
    </source>
</evidence>
<evidence type="ECO:0000256" key="7">
    <source>
        <dbReference type="HAMAP-Rule" id="MF_00759"/>
    </source>
</evidence>
<evidence type="ECO:0000313" key="12">
    <source>
        <dbReference type="Proteomes" id="UP000281170"/>
    </source>
</evidence>
<evidence type="ECO:0000256" key="5">
    <source>
        <dbReference type="ARBA" id="ARBA00022801"/>
    </source>
</evidence>
<dbReference type="NCBIfam" id="NF003458">
    <property type="entry name" value="PRK05070.1"/>
    <property type="match status" value="1"/>
</dbReference>
<name>A0A0W0R3Q2_9GAMM</name>
<dbReference type="Proteomes" id="UP000281170">
    <property type="component" value="Plasmid 11"/>
</dbReference>
<dbReference type="GO" id="GO:0016787">
    <property type="term" value="F:hydrolase activity"/>
    <property type="evidence" value="ECO:0007669"/>
    <property type="project" value="UniProtKB-KW"/>
</dbReference>
<dbReference type="AlphaFoldDB" id="A0A0W0R3Q2"/>
<dbReference type="GO" id="GO:0005737">
    <property type="term" value="C:cytoplasm"/>
    <property type="evidence" value="ECO:0007669"/>
    <property type="project" value="UniProtKB-SubCell"/>
</dbReference>
<keyword evidence="4 7" id="KW-0227">DNA damage</keyword>
<dbReference type="Proteomes" id="UP000054859">
    <property type="component" value="Unassembled WGS sequence"/>
</dbReference>
<reference evidence="10 12" key="2">
    <citation type="submission" date="2018-12" db="EMBL/GenBank/DDBJ databases">
        <authorList>
            <consortium name="Pathogen Informatics"/>
        </authorList>
    </citation>
    <scope>NUCLEOTIDE SEQUENCE [LARGE SCALE GENOMIC DNA]</scope>
    <source>
        <strain evidence="10 12">NCTC12735</strain>
        <plasmid evidence="12">11</plasmid>
    </source>
</reference>
<dbReference type="GO" id="GO:0003677">
    <property type="term" value="F:DNA binding"/>
    <property type="evidence" value="ECO:0007669"/>
    <property type="project" value="InterPro"/>
</dbReference>
<dbReference type="EMBL" id="LNKA01000001">
    <property type="protein sequence ID" value="KTC65673.1"/>
    <property type="molecule type" value="Genomic_DNA"/>
</dbReference>
<dbReference type="Gene3D" id="3.40.600.10">
    <property type="entry name" value="DNA mismatch repair MutH/Restriction endonuclease, type II"/>
    <property type="match status" value="1"/>
</dbReference>
<evidence type="ECO:0000259" key="8">
    <source>
        <dbReference type="SMART" id="SM00927"/>
    </source>
</evidence>
<reference evidence="9 11" key="1">
    <citation type="submission" date="2015-11" db="EMBL/GenBank/DDBJ databases">
        <title>Identification of large and diverse effector repertoires of 38 Legionella species.</title>
        <authorList>
            <person name="Burstein D."/>
            <person name="Amaro F."/>
            <person name="Zusman T."/>
            <person name="Lifshitz Z."/>
            <person name="Cohen O."/>
            <person name="Gilbert J.A."/>
            <person name="Pupko T."/>
            <person name="Shuman H.A."/>
            <person name="Segal G."/>
        </authorList>
    </citation>
    <scope>NUCLEOTIDE SEQUENCE [LARGE SCALE GENOMIC DNA]</scope>
    <source>
        <strain evidence="9 11">1762-AUS-E</strain>
    </source>
</reference>
<dbReference type="STRING" id="45056.Lade_0331"/>
<keyword evidence="2 7" id="KW-0540">Nuclease</keyword>
<dbReference type="InterPro" id="IPR011337">
    <property type="entry name" value="DNA_rep_MutH/RE_typeII_Sau3AI"/>
</dbReference>
<protein>
    <recommendedName>
        <fullName evidence="7">DNA mismatch repair protein MutH</fullName>
    </recommendedName>
    <alternativeName>
        <fullName evidence="7">Methyl-directed mismatch repair protein</fullName>
    </alternativeName>
</protein>
<dbReference type="SUPFAM" id="SSF52980">
    <property type="entry name" value="Restriction endonuclease-like"/>
    <property type="match status" value="1"/>
</dbReference>
<comment type="subcellular location">
    <subcellularLocation>
        <location evidence="7">Cytoplasm</location>
    </subcellularLocation>
</comment>
<comment type="function">
    <text evidence="7">Sequence-specific endonuclease that cleaves unmethylated GATC sequences. It is involved in DNA mismatch repair.</text>
</comment>
<dbReference type="HAMAP" id="MF_00759">
    <property type="entry name" value="MutH"/>
    <property type="match status" value="1"/>
</dbReference>
<evidence type="ECO:0000256" key="2">
    <source>
        <dbReference type="ARBA" id="ARBA00022722"/>
    </source>
</evidence>
<accession>A0A0W0R3Q2</accession>
<dbReference type="InterPro" id="IPR037057">
    <property type="entry name" value="DNA_rep_MutH/T2_RE_sf"/>
</dbReference>
<organism evidence="9 11">
    <name type="scientific">Legionella adelaidensis</name>
    <dbReference type="NCBI Taxonomy" id="45056"/>
    <lineage>
        <taxon>Bacteria</taxon>
        <taxon>Pseudomonadati</taxon>
        <taxon>Pseudomonadota</taxon>
        <taxon>Gammaproteobacteria</taxon>
        <taxon>Legionellales</taxon>
        <taxon>Legionellaceae</taxon>
        <taxon>Legionella</taxon>
    </lineage>
</organism>
<keyword evidence="3 7" id="KW-0255">Endonuclease</keyword>
<dbReference type="CDD" id="cd00583">
    <property type="entry name" value="MutH-like"/>
    <property type="match status" value="1"/>
</dbReference>
<geneLocation type="plasmid" evidence="10 12">
    <name>11</name>
</geneLocation>
<keyword evidence="1 7" id="KW-0963">Cytoplasm</keyword>
<dbReference type="InterPro" id="IPR011335">
    <property type="entry name" value="Restrct_endonuc-II-like"/>
</dbReference>
<evidence type="ECO:0000256" key="1">
    <source>
        <dbReference type="ARBA" id="ARBA00022490"/>
    </source>
</evidence>
<keyword evidence="5 7" id="KW-0378">Hydrolase</keyword>
<dbReference type="InterPro" id="IPR004230">
    <property type="entry name" value="DNA_mismatch_repair_MutH"/>
</dbReference>
<evidence type="ECO:0000313" key="9">
    <source>
        <dbReference type="EMBL" id="KTC65673.1"/>
    </source>
</evidence>
<dbReference type="SMART" id="SM00927">
    <property type="entry name" value="MutH"/>
    <property type="match status" value="1"/>
</dbReference>
<comment type="similarity">
    <text evidence="7">Belongs to the MutH family.</text>
</comment>
<keyword evidence="10" id="KW-0614">Plasmid</keyword>
<dbReference type="KEGG" id="ladl:NCTC12735_00754"/>
<dbReference type="RefSeq" id="WP_058461412.1">
    <property type="nucleotide sequence ID" value="NZ_CAAAHS010000008.1"/>
</dbReference>
<gene>
    <name evidence="7 9" type="primary">mutH</name>
    <name evidence="9" type="ORF">Lade_0331</name>
    <name evidence="10" type="ORF">NCTC12735_00754</name>
</gene>
<dbReference type="OrthoDB" id="5634909at2"/>
<keyword evidence="11" id="KW-1185">Reference proteome</keyword>
<evidence type="ECO:0000313" key="11">
    <source>
        <dbReference type="Proteomes" id="UP000054859"/>
    </source>
</evidence>
<keyword evidence="6 7" id="KW-0234">DNA repair</keyword>
<sequence length="223" mass="24860">MLFPNSPPKSKAELLERCQNIEGLTLGQLALLIGISIPYSPLQRKGFAGTLVELALGASAKGKPLPDFHFLEIELKTLPINENGKVAESTFITSIPLMTIQQEKWKTSQCYKKLKSILWVPIEDNNTIPYSARRIGKAVLWSPNKETENILESDWLELTFMISAGRLEEINAGMGQYLQIRPKAANNKSLCYGINALGEKILTLPRGFYLRSSFTNSIVHLAI</sequence>
<proteinExistence type="inferred from homology"/>
<dbReference type="Pfam" id="PF02976">
    <property type="entry name" value="MutH"/>
    <property type="match status" value="1"/>
</dbReference>
<feature type="domain" description="DNA mismatch repair MutH/Type II restriction enzyme Sau3AI" evidence="8">
    <location>
        <begin position="56"/>
        <end position="154"/>
    </location>
</feature>
<dbReference type="EMBL" id="LR134420">
    <property type="protein sequence ID" value="VEH85131.1"/>
    <property type="molecule type" value="Genomic_DNA"/>
</dbReference>
<dbReference type="PATRIC" id="fig|45056.6.peg.338"/>
<dbReference type="GO" id="GO:0004519">
    <property type="term" value="F:endonuclease activity"/>
    <property type="evidence" value="ECO:0007669"/>
    <property type="project" value="UniProtKB-UniRule"/>
</dbReference>
<evidence type="ECO:0000256" key="4">
    <source>
        <dbReference type="ARBA" id="ARBA00022763"/>
    </source>
</evidence>